<keyword evidence="5" id="KW-1185">Reference proteome</keyword>
<dbReference type="PANTHER" id="PTHR30438">
    <property type="entry name" value="36 KDA ANTIGEN-RELATED"/>
    <property type="match status" value="1"/>
</dbReference>
<protein>
    <submittedName>
        <fullName evidence="4">Biotin/lipoyl-binding protein</fullName>
    </submittedName>
</protein>
<keyword evidence="1" id="KW-1133">Transmembrane helix</keyword>
<dbReference type="PANTHER" id="PTHR30438:SF2">
    <property type="entry name" value="MEMBRANE PROTEIN"/>
    <property type="match status" value="1"/>
</dbReference>
<dbReference type="Gene3D" id="2.40.50.100">
    <property type="match status" value="1"/>
</dbReference>
<name>A0A3G2R919_9FIRM</name>
<dbReference type="GO" id="GO:0005886">
    <property type="term" value="C:plasma membrane"/>
    <property type="evidence" value="ECO:0007669"/>
    <property type="project" value="TreeGrafter"/>
</dbReference>
<dbReference type="InterPro" id="IPR059052">
    <property type="entry name" value="HH_YbhG-like"/>
</dbReference>
<gene>
    <name evidence="4" type="ORF">D2962_16195</name>
</gene>
<keyword evidence="1" id="KW-0812">Transmembrane</keyword>
<evidence type="ECO:0000256" key="1">
    <source>
        <dbReference type="SAM" id="Phobius"/>
    </source>
</evidence>
<evidence type="ECO:0000313" key="4">
    <source>
        <dbReference type="EMBL" id="AYO31936.1"/>
    </source>
</evidence>
<dbReference type="Pfam" id="PF25917">
    <property type="entry name" value="BSH_RND"/>
    <property type="match status" value="1"/>
</dbReference>
<feature type="domain" description="YbhG-like alpha-helical hairpin" evidence="2">
    <location>
        <begin position="138"/>
        <end position="217"/>
    </location>
</feature>
<dbReference type="EMBL" id="CP033169">
    <property type="protein sequence ID" value="AYO31936.1"/>
    <property type="molecule type" value="Genomic_DNA"/>
</dbReference>
<feature type="transmembrane region" description="Helical" evidence="1">
    <location>
        <begin position="21"/>
        <end position="42"/>
    </location>
</feature>
<dbReference type="AlphaFoldDB" id="A0A3G2R919"/>
<feature type="domain" description="Multidrug resistance protein MdtA-like barrel-sandwich hybrid" evidence="3">
    <location>
        <begin position="68"/>
        <end position="106"/>
    </location>
</feature>
<proteinExistence type="predicted"/>
<evidence type="ECO:0000313" key="5">
    <source>
        <dbReference type="Proteomes" id="UP000280960"/>
    </source>
</evidence>
<dbReference type="InterPro" id="IPR058625">
    <property type="entry name" value="MdtA-like_BSH"/>
</dbReference>
<organism evidence="4 5">
    <name type="scientific">Biomaibacter acetigenes</name>
    <dbReference type="NCBI Taxonomy" id="2316383"/>
    <lineage>
        <taxon>Bacteria</taxon>
        <taxon>Bacillati</taxon>
        <taxon>Bacillota</taxon>
        <taxon>Clostridia</taxon>
        <taxon>Thermosediminibacterales</taxon>
        <taxon>Tepidanaerobacteraceae</taxon>
        <taxon>Biomaibacter</taxon>
    </lineage>
</organism>
<dbReference type="KEGG" id="bacg:D2962_16195"/>
<evidence type="ECO:0000259" key="3">
    <source>
        <dbReference type="Pfam" id="PF25917"/>
    </source>
</evidence>
<dbReference type="Gene3D" id="1.10.287.470">
    <property type="entry name" value="Helix hairpin bin"/>
    <property type="match status" value="1"/>
</dbReference>
<dbReference type="Proteomes" id="UP000280960">
    <property type="component" value="Chromosome"/>
</dbReference>
<evidence type="ECO:0000259" key="2">
    <source>
        <dbReference type="Pfam" id="PF25881"/>
    </source>
</evidence>
<reference evidence="4 5" key="1">
    <citation type="submission" date="2018-10" db="EMBL/GenBank/DDBJ databases">
        <authorList>
            <person name="Zhang X."/>
        </authorList>
    </citation>
    <scope>NUCLEOTIDE SEQUENCE [LARGE SCALE GENOMIC DNA]</scope>
    <source>
        <strain evidence="4 5">SK-G1</strain>
    </source>
</reference>
<dbReference type="SUPFAM" id="SSF111369">
    <property type="entry name" value="HlyD-like secretion proteins"/>
    <property type="match status" value="1"/>
</dbReference>
<sequence>MSIHSEGGRNMKLINQAPKKMKNLIMPLIILVLFFSLLYVNIFGGKETSIKHTVDGVFLEASGIIENNTVVVSSEVPGNIAKLYVKEGDTVVKGQEIAKIDDTLLQKQFLQAQDGAKLAETKLDSVKVALENLKIQNQNQITQAYNAYMAAKAYYEKVKLGPRPQEIRQAENMVAQTESAFQNAQENLSRVEFLLKEGAVAKQKYDEIKTAYDAAKA</sequence>
<accession>A0A3G2R919</accession>
<dbReference type="Pfam" id="PF25881">
    <property type="entry name" value="HH_YBHG"/>
    <property type="match status" value="1"/>
</dbReference>
<keyword evidence="1" id="KW-0472">Membrane</keyword>